<reference evidence="1 2" key="1">
    <citation type="submission" date="2018-09" db="EMBL/GenBank/DDBJ databases">
        <title>YIM 75000 draft genome.</title>
        <authorList>
            <person name="Tang S."/>
            <person name="Feng Y."/>
        </authorList>
    </citation>
    <scope>NUCLEOTIDE SEQUENCE [LARGE SCALE GENOMIC DNA]</scope>
    <source>
        <strain evidence="1 2">YIM 75000</strain>
    </source>
</reference>
<evidence type="ECO:0000313" key="1">
    <source>
        <dbReference type="EMBL" id="RJK96271.1"/>
    </source>
</evidence>
<dbReference type="AlphaFoldDB" id="A0A3A3YZM3"/>
<comment type="caution">
    <text evidence="1">The sequence shown here is derived from an EMBL/GenBank/DDBJ whole genome shotgun (WGS) entry which is preliminary data.</text>
</comment>
<evidence type="ECO:0000313" key="2">
    <source>
        <dbReference type="Proteomes" id="UP000265614"/>
    </source>
</evidence>
<dbReference type="OrthoDB" id="5193241at2"/>
<dbReference type="EMBL" id="QZEZ01000003">
    <property type="protein sequence ID" value="RJK96271.1"/>
    <property type="molecule type" value="Genomic_DNA"/>
</dbReference>
<dbReference type="Proteomes" id="UP000265614">
    <property type="component" value="Unassembled WGS sequence"/>
</dbReference>
<keyword evidence="2" id="KW-1185">Reference proteome</keyword>
<protein>
    <recommendedName>
        <fullName evidence="3">Carboxypeptidase regulatory-like domain-containing protein</fullName>
    </recommendedName>
</protein>
<accession>A0A3A3YZM3</accession>
<name>A0A3A3YZM3_9ACTN</name>
<evidence type="ECO:0008006" key="3">
    <source>
        <dbReference type="Google" id="ProtNLM"/>
    </source>
</evidence>
<proteinExistence type="predicted"/>
<sequence>MSPAPRQGPTDADLLALVRAAADAVDPVPEGVLAAARASLTWLDVDAELARLVEDSALTGAVGVRSGGGPRLLTFEGGQGDVVLVEVEERPGDRRRLTGQLVPGRPVDVEVRRTSGSSTVRADELGRFALDDVEAGPLSLACRLEEGRGALVTPWTSV</sequence>
<dbReference type="RefSeq" id="WP_119950003.1">
    <property type="nucleotide sequence ID" value="NZ_QZEZ01000003.1"/>
</dbReference>
<gene>
    <name evidence="1" type="ORF">D5H78_08390</name>
</gene>
<organism evidence="1 2">
    <name type="scientific">Vallicoccus soli</name>
    <dbReference type="NCBI Taxonomy" id="2339232"/>
    <lineage>
        <taxon>Bacteria</taxon>
        <taxon>Bacillati</taxon>
        <taxon>Actinomycetota</taxon>
        <taxon>Actinomycetes</taxon>
        <taxon>Motilibacterales</taxon>
        <taxon>Vallicoccaceae</taxon>
        <taxon>Vallicoccus</taxon>
    </lineage>
</organism>